<dbReference type="Pfam" id="PF05175">
    <property type="entry name" value="MTS"/>
    <property type="match status" value="1"/>
</dbReference>
<dbReference type="InterPro" id="IPR029063">
    <property type="entry name" value="SAM-dependent_MTases_sf"/>
</dbReference>
<dbReference type="NCBIfam" id="TIGR03534">
    <property type="entry name" value="RF_mod_PrmC"/>
    <property type="match status" value="1"/>
</dbReference>
<dbReference type="InterPro" id="IPR019874">
    <property type="entry name" value="RF_methyltr_PrmC"/>
</dbReference>
<dbReference type="GO" id="GO:0102559">
    <property type="term" value="F:peptide chain release factor N(5)-glutamine methyltransferase activity"/>
    <property type="evidence" value="ECO:0007669"/>
    <property type="project" value="UniProtKB-EC"/>
</dbReference>
<comment type="similarity">
    <text evidence="5">Belongs to the protein N5-glutamine methyltransferase family. PrmC subfamily.</text>
</comment>
<evidence type="ECO:0000313" key="8">
    <source>
        <dbReference type="EMBL" id="KFI20639.1"/>
    </source>
</evidence>
<comment type="caution">
    <text evidence="8">The sequence shown here is derived from an EMBL/GenBank/DDBJ whole genome shotgun (WGS) entry which is preliminary data.</text>
</comment>
<protein>
    <recommendedName>
        <fullName evidence="5">Release factor glutamine methyltransferase</fullName>
        <shortName evidence="5">RF MTase</shortName>
        <ecNumber evidence="5">2.1.1.297</ecNumber>
    </recommendedName>
    <alternativeName>
        <fullName evidence="5">N5-glutamine methyltransferase PrmC</fullName>
    </alternativeName>
    <alternativeName>
        <fullName evidence="5">Protein-(glutamine-N5) MTase PrmC</fullName>
    </alternativeName>
    <alternativeName>
        <fullName evidence="5">Protein-glutamine N-methyltransferase PrmC</fullName>
    </alternativeName>
</protein>
<evidence type="ECO:0000256" key="1">
    <source>
        <dbReference type="ARBA" id="ARBA00022603"/>
    </source>
</evidence>
<evidence type="ECO:0000259" key="7">
    <source>
        <dbReference type="Pfam" id="PF17827"/>
    </source>
</evidence>
<dbReference type="HOGENOM" id="CLU_018398_3_1_6"/>
<dbReference type="OrthoDB" id="9800643at2"/>
<dbReference type="FunFam" id="3.40.50.150:FF:000053">
    <property type="entry name" value="Release factor glutamine methyltransferase"/>
    <property type="match status" value="1"/>
</dbReference>
<dbReference type="NCBIfam" id="TIGR00536">
    <property type="entry name" value="hemK_fam"/>
    <property type="match status" value="1"/>
</dbReference>
<dbReference type="EMBL" id="JPGN01000012">
    <property type="protein sequence ID" value="KFI20639.1"/>
    <property type="molecule type" value="Genomic_DNA"/>
</dbReference>
<accession>A0A0E2Z5F1</accession>
<keyword evidence="3 5" id="KW-0949">S-adenosyl-L-methionine</keyword>
<dbReference type="Pfam" id="PF17827">
    <property type="entry name" value="PrmC_N"/>
    <property type="match status" value="1"/>
</dbReference>
<dbReference type="InterPro" id="IPR040758">
    <property type="entry name" value="PrmC_N"/>
</dbReference>
<organism evidence="8 9">
    <name type="scientific">Nitrosococcus oceani C-27</name>
    <dbReference type="NCBI Taxonomy" id="314279"/>
    <lineage>
        <taxon>Bacteria</taxon>
        <taxon>Pseudomonadati</taxon>
        <taxon>Pseudomonadota</taxon>
        <taxon>Gammaproteobacteria</taxon>
        <taxon>Chromatiales</taxon>
        <taxon>Chromatiaceae</taxon>
        <taxon>Nitrosococcus</taxon>
    </lineage>
</organism>
<reference evidence="8 9" key="1">
    <citation type="submission" date="2014-07" db="EMBL/GenBank/DDBJ databases">
        <title>Comparative analysis of Nitrosococcus oceani genome inventories of strains from Pacific and Atlantic gyres.</title>
        <authorList>
            <person name="Lim C.K."/>
            <person name="Wang L."/>
            <person name="Sayavedra-Soto L.A."/>
            <person name="Klotz M.G."/>
        </authorList>
    </citation>
    <scope>NUCLEOTIDE SEQUENCE [LARGE SCALE GENOMIC DNA]</scope>
    <source>
        <strain evidence="8 9">C-27</strain>
    </source>
</reference>
<dbReference type="PANTHER" id="PTHR18895:SF74">
    <property type="entry name" value="MTRF1L RELEASE FACTOR GLUTAMINE METHYLTRANSFERASE"/>
    <property type="match status" value="1"/>
</dbReference>
<dbReference type="InterPro" id="IPR007848">
    <property type="entry name" value="Small_mtfrase_dom"/>
</dbReference>
<comment type="catalytic activity">
    <reaction evidence="4 5">
        <text>L-glutaminyl-[peptide chain release factor] + S-adenosyl-L-methionine = N(5)-methyl-L-glutaminyl-[peptide chain release factor] + S-adenosyl-L-homocysteine + H(+)</text>
        <dbReference type="Rhea" id="RHEA:42896"/>
        <dbReference type="Rhea" id="RHEA-COMP:10271"/>
        <dbReference type="Rhea" id="RHEA-COMP:10272"/>
        <dbReference type="ChEBI" id="CHEBI:15378"/>
        <dbReference type="ChEBI" id="CHEBI:30011"/>
        <dbReference type="ChEBI" id="CHEBI:57856"/>
        <dbReference type="ChEBI" id="CHEBI:59789"/>
        <dbReference type="ChEBI" id="CHEBI:61891"/>
        <dbReference type="EC" id="2.1.1.297"/>
    </reaction>
</comment>
<dbReference type="CDD" id="cd02440">
    <property type="entry name" value="AdoMet_MTases"/>
    <property type="match status" value="1"/>
</dbReference>
<evidence type="ECO:0000256" key="2">
    <source>
        <dbReference type="ARBA" id="ARBA00022679"/>
    </source>
</evidence>
<proteinExistence type="inferred from homology"/>
<dbReference type="Proteomes" id="UP000028839">
    <property type="component" value="Unassembled WGS sequence"/>
</dbReference>
<evidence type="ECO:0000256" key="3">
    <source>
        <dbReference type="ARBA" id="ARBA00022691"/>
    </source>
</evidence>
<dbReference type="HAMAP" id="MF_02126">
    <property type="entry name" value="RF_methyltr_PrmC"/>
    <property type="match status" value="1"/>
</dbReference>
<keyword evidence="2 5" id="KW-0808">Transferase</keyword>
<feature type="domain" description="Release factor glutamine methyltransferase N-terminal" evidence="7">
    <location>
        <begin position="9"/>
        <end position="77"/>
    </location>
</feature>
<dbReference type="GO" id="GO:0032259">
    <property type="term" value="P:methylation"/>
    <property type="evidence" value="ECO:0007669"/>
    <property type="project" value="UniProtKB-KW"/>
</dbReference>
<name>A0A0E2Z5F1_9GAMM</name>
<dbReference type="Gene3D" id="3.40.50.150">
    <property type="entry name" value="Vaccinia Virus protein VP39"/>
    <property type="match status" value="1"/>
</dbReference>
<dbReference type="InterPro" id="IPR002052">
    <property type="entry name" value="DNA_methylase_N6_adenine_CS"/>
</dbReference>
<comment type="function">
    <text evidence="5">Methylates the class 1 translation termination release factors RF1/PrfA and RF2/PrfB on the glutamine residue of the universally conserved GGQ motif.</text>
</comment>
<dbReference type="GO" id="GO:0003676">
    <property type="term" value="F:nucleic acid binding"/>
    <property type="evidence" value="ECO:0007669"/>
    <property type="project" value="InterPro"/>
</dbReference>
<evidence type="ECO:0000313" key="9">
    <source>
        <dbReference type="Proteomes" id="UP000028839"/>
    </source>
</evidence>
<dbReference type="SUPFAM" id="SSF53335">
    <property type="entry name" value="S-adenosyl-L-methionine-dependent methyltransferases"/>
    <property type="match status" value="1"/>
</dbReference>
<feature type="binding site" evidence="5">
    <location>
        <position position="173"/>
    </location>
    <ligand>
        <name>S-adenosyl-L-methionine</name>
        <dbReference type="ChEBI" id="CHEBI:59789"/>
    </ligand>
</feature>
<gene>
    <name evidence="5" type="primary">prmC</name>
    <name evidence="8" type="ORF">IB75_02000</name>
</gene>
<evidence type="ECO:0000256" key="4">
    <source>
        <dbReference type="ARBA" id="ARBA00048391"/>
    </source>
</evidence>
<dbReference type="EC" id="2.1.1.297" evidence="5"/>
<sequence length="283" mass="31448">MTLNFSIAEAIEFAGNRLVSGDGGRLEAERLLAYLLKVERSYLYAWSDRRLTPTQWVSFQRLLQRRAKGEPLAYIRGWQEFWSLNLQVTEATLIPRPETEQVVELALQRLDLERALNVADLGTGSGAIALAMGSERPRARVIATDVSAETLEVARENGRRLGLCNVTFRLGDWFVPLVGERFHLIASNPPYIAEGDPHLTQNGLAFEPDIALIAKDKGLGAARHIAMTAREHLLDGGWLLLEHGYEQGPSLLALFTQLGYQQVADFCDLAGLPRVVAGQWRAC</sequence>
<feature type="binding site" evidence="5">
    <location>
        <position position="188"/>
    </location>
    <ligand>
        <name>S-adenosyl-L-methionine</name>
        <dbReference type="ChEBI" id="CHEBI:59789"/>
    </ligand>
</feature>
<dbReference type="PANTHER" id="PTHR18895">
    <property type="entry name" value="HEMK METHYLTRANSFERASE"/>
    <property type="match status" value="1"/>
</dbReference>
<feature type="domain" description="Methyltransferase small" evidence="6">
    <location>
        <begin position="104"/>
        <end position="196"/>
    </location>
</feature>
<dbReference type="InterPro" id="IPR050320">
    <property type="entry name" value="N5-glutamine_MTase"/>
</dbReference>
<feature type="binding site" evidence="5">
    <location>
        <begin position="122"/>
        <end position="126"/>
    </location>
    <ligand>
        <name>S-adenosyl-L-methionine</name>
        <dbReference type="ChEBI" id="CHEBI:59789"/>
    </ligand>
</feature>
<keyword evidence="1 5" id="KW-0489">Methyltransferase</keyword>
<dbReference type="InterPro" id="IPR004556">
    <property type="entry name" value="HemK-like"/>
</dbReference>
<dbReference type="PROSITE" id="PS00092">
    <property type="entry name" value="N6_MTASE"/>
    <property type="match status" value="1"/>
</dbReference>
<evidence type="ECO:0000256" key="5">
    <source>
        <dbReference type="HAMAP-Rule" id="MF_02126"/>
    </source>
</evidence>
<feature type="binding site" evidence="5">
    <location>
        <position position="145"/>
    </location>
    <ligand>
        <name>S-adenosyl-L-methionine</name>
        <dbReference type="ChEBI" id="CHEBI:59789"/>
    </ligand>
</feature>
<feature type="binding site" evidence="5">
    <location>
        <begin position="188"/>
        <end position="191"/>
    </location>
    <ligand>
        <name>substrate</name>
    </ligand>
</feature>
<evidence type="ECO:0000259" key="6">
    <source>
        <dbReference type="Pfam" id="PF05175"/>
    </source>
</evidence>
<dbReference type="AlphaFoldDB" id="A0A0E2Z5F1"/>
<dbReference type="Gene3D" id="1.10.8.10">
    <property type="entry name" value="DNA helicase RuvA subunit, C-terminal domain"/>
    <property type="match status" value="1"/>
</dbReference>